<dbReference type="PANTHER" id="PTHR32071:SF57">
    <property type="entry name" value="C4-DICARBOXYLATE TRANSPORT TRANSCRIPTIONAL REGULATORY PROTEIN DCTD"/>
    <property type="match status" value="1"/>
</dbReference>
<dbReference type="PANTHER" id="PTHR32071">
    <property type="entry name" value="TRANSCRIPTIONAL REGULATORY PROTEIN"/>
    <property type="match status" value="1"/>
</dbReference>
<dbReference type="InterPro" id="IPR025662">
    <property type="entry name" value="Sigma_54_int_dom_ATP-bd_1"/>
</dbReference>
<keyword evidence="11" id="KW-1185">Reference proteome</keyword>
<dbReference type="CDD" id="cd02205">
    <property type="entry name" value="CBS_pair_SF"/>
    <property type="match status" value="1"/>
</dbReference>
<name>A0A267MKS6_9FIRM</name>
<dbReference type="SMART" id="SM00116">
    <property type="entry name" value="CBS"/>
    <property type="match status" value="2"/>
</dbReference>
<dbReference type="InterPro" id="IPR003593">
    <property type="entry name" value="AAA+_ATPase"/>
</dbReference>
<dbReference type="FunFam" id="3.40.50.300:FF:000006">
    <property type="entry name" value="DNA-binding transcriptional regulator NtrC"/>
    <property type="match status" value="1"/>
</dbReference>
<keyword evidence="1" id="KW-0547">Nucleotide-binding</keyword>
<dbReference type="Gene3D" id="1.10.8.60">
    <property type="match status" value="1"/>
</dbReference>
<dbReference type="SMART" id="SM00382">
    <property type="entry name" value="AAA"/>
    <property type="match status" value="1"/>
</dbReference>
<dbReference type="SUPFAM" id="SSF46689">
    <property type="entry name" value="Homeodomain-like"/>
    <property type="match status" value="1"/>
</dbReference>
<feature type="domain" description="CBS" evidence="9">
    <location>
        <begin position="1"/>
        <end position="57"/>
    </location>
</feature>
<feature type="domain" description="CBS" evidence="9">
    <location>
        <begin position="65"/>
        <end position="120"/>
    </location>
</feature>
<dbReference type="InterPro" id="IPR009057">
    <property type="entry name" value="Homeodomain-like_sf"/>
</dbReference>
<evidence type="ECO:0000313" key="11">
    <source>
        <dbReference type="Proteomes" id="UP000216024"/>
    </source>
</evidence>
<dbReference type="Pfam" id="PF02954">
    <property type="entry name" value="HTH_8"/>
    <property type="match status" value="1"/>
</dbReference>
<feature type="domain" description="Sigma-54 factor interaction" evidence="7">
    <location>
        <begin position="260"/>
        <end position="489"/>
    </location>
</feature>
<evidence type="ECO:0000259" key="8">
    <source>
        <dbReference type="PROSITE" id="PS50112"/>
    </source>
</evidence>
<dbReference type="Proteomes" id="UP000216024">
    <property type="component" value="Unassembled WGS sequence"/>
</dbReference>
<dbReference type="InterPro" id="IPR035965">
    <property type="entry name" value="PAS-like_dom_sf"/>
</dbReference>
<reference evidence="10 11" key="1">
    <citation type="submission" date="2017-06" db="EMBL/GenBank/DDBJ databases">
        <title>Draft genome sequence of anaerobic fermentative bacterium Anaeromicrobium sediminis DY2726D isolated from West Pacific Ocean sediments.</title>
        <authorList>
            <person name="Zeng X."/>
        </authorList>
    </citation>
    <scope>NUCLEOTIDE SEQUENCE [LARGE SCALE GENOMIC DNA]</scope>
    <source>
        <strain evidence="10 11">DY2726D</strain>
    </source>
</reference>
<dbReference type="GO" id="GO:0006355">
    <property type="term" value="P:regulation of DNA-templated transcription"/>
    <property type="evidence" value="ECO:0007669"/>
    <property type="project" value="InterPro"/>
</dbReference>
<dbReference type="InterPro" id="IPR046342">
    <property type="entry name" value="CBS_dom_sf"/>
</dbReference>
<protein>
    <submittedName>
        <fullName evidence="10">Sigma-54-dependent Fis family transcriptional regulator</fullName>
    </submittedName>
</protein>
<dbReference type="Gene3D" id="3.10.580.10">
    <property type="entry name" value="CBS-domain"/>
    <property type="match status" value="1"/>
</dbReference>
<dbReference type="Pfam" id="PF13426">
    <property type="entry name" value="PAS_9"/>
    <property type="match status" value="1"/>
</dbReference>
<feature type="coiled-coil region" evidence="6">
    <location>
        <begin position="226"/>
        <end position="253"/>
    </location>
</feature>
<dbReference type="PROSITE" id="PS00675">
    <property type="entry name" value="SIGMA54_INTERACT_1"/>
    <property type="match status" value="1"/>
</dbReference>
<dbReference type="SMART" id="SM00091">
    <property type="entry name" value="PAS"/>
    <property type="match status" value="1"/>
</dbReference>
<dbReference type="EMBL" id="NIBG01000008">
    <property type="protein sequence ID" value="PAB59403.1"/>
    <property type="molecule type" value="Genomic_DNA"/>
</dbReference>
<dbReference type="CDD" id="cd00009">
    <property type="entry name" value="AAA"/>
    <property type="match status" value="1"/>
</dbReference>
<keyword evidence="3" id="KW-0805">Transcription regulation</keyword>
<dbReference type="InterPro" id="IPR002197">
    <property type="entry name" value="HTH_Fis"/>
</dbReference>
<organism evidence="10 11">
    <name type="scientific">Anaeromicrobium sediminis</name>
    <dbReference type="NCBI Taxonomy" id="1478221"/>
    <lineage>
        <taxon>Bacteria</taxon>
        <taxon>Bacillati</taxon>
        <taxon>Bacillota</taxon>
        <taxon>Clostridia</taxon>
        <taxon>Peptostreptococcales</taxon>
        <taxon>Thermotaleaceae</taxon>
        <taxon>Anaeromicrobium</taxon>
    </lineage>
</organism>
<dbReference type="InterPro" id="IPR002078">
    <property type="entry name" value="Sigma_54_int"/>
</dbReference>
<dbReference type="SUPFAM" id="SSF55785">
    <property type="entry name" value="PYP-like sensor domain (PAS domain)"/>
    <property type="match status" value="1"/>
</dbReference>
<evidence type="ECO:0000256" key="4">
    <source>
        <dbReference type="ARBA" id="ARBA00023163"/>
    </source>
</evidence>
<evidence type="ECO:0000256" key="2">
    <source>
        <dbReference type="ARBA" id="ARBA00022840"/>
    </source>
</evidence>
<dbReference type="Gene3D" id="1.10.10.60">
    <property type="entry name" value="Homeodomain-like"/>
    <property type="match status" value="1"/>
</dbReference>
<keyword evidence="4" id="KW-0804">Transcription</keyword>
<dbReference type="InterPro" id="IPR000644">
    <property type="entry name" value="CBS_dom"/>
</dbReference>
<dbReference type="GO" id="GO:0043565">
    <property type="term" value="F:sequence-specific DNA binding"/>
    <property type="evidence" value="ECO:0007669"/>
    <property type="project" value="InterPro"/>
</dbReference>
<dbReference type="InterPro" id="IPR000014">
    <property type="entry name" value="PAS"/>
</dbReference>
<gene>
    <name evidence="10" type="ORF">CCE28_10275</name>
</gene>
<keyword evidence="5" id="KW-0129">CBS domain</keyword>
<dbReference type="AlphaFoldDB" id="A0A267MKS6"/>
<accession>A0A267MKS6</accession>
<dbReference type="InterPro" id="IPR025943">
    <property type="entry name" value="Sigma_54_int_dom_ATP-bd_2"/>
</dbReference>
<dbReference type="PRINTS" id="PR01590">
    <property type="entry name" value="HTHFIS"/>
</dbReference>
<evidence type="ECO:0000256" key="1">
    <source>
        <dbReference type="ARBA" id="ARBA00022741"/>
    </source>
</evidence>
<dbReference type="InterPro" id="IPR058031">
    <property type="entry name" value="AAA_lid_NorR"/>
</dbReference>
<dbReference type="PROSITE" id="PS00676">
    <property type="entry name" value="SIGMA54_INTERACT_2"/>
    <property type="match status" value="1"/>
</dbReference>
<dbReference type="Gene3D" id="3.30.450.20">
    <property type="entry name" value="PAS domain"/>
    <property type="match status" value="1"/>
</dbReference>
<evidence type="ECO:0000256" key="3">
    <source>
        <dbReference type="ARBA" id="ARBA00023015"/>
    </source>
</evidence>
<dbReference type="SUPFAM" id="SSF54631">
    <property type="entry name" value="CBS-domain pair"/>
    <property type="match status" value="1"/>
</dbReference>
<proteinExistence type="predicted"/>
<evidence type="ECO:0000256" key="6">
    <source>
        <dbReference type="SAM" id="Coils"/>
    </source>
</evidence>
<dbReference type="CDD" id="cd00130">
    <property type="entry name" value="PAS"/>
    <property type="match status" value="1"/>
</dbReference>
<dbReference type="Pfam" id="PF00571">
    <property type="entry name" value="CBS"/>
    <property type="match status" value="2"/>
</dbReference>
<dbReference type="PROSITE" id="PS50045">
    <property type="entry name" value="SIGMA54_INTERACT_4"/>
    <property type="match status" value="1"/>
</dbReference>
<dbReference type="PROSITE" id="PS50112">
    <property type="entry name" value="PAS"/>
    <property type="match status" value="1"/>
</dbReference>
<keyword evidence="6" id="KW-0175">Coiled coil</keyword>
<evidence type="ECO:0000259" key="9">
    <source>
        <dbReference type="PROSITE" id="PS51371"/>
    </source>
</evidence>
<keyword evidence="2" id="KW-0067">ATP-binding</keyword>
<feature type="domain" description="PAS" evidence="8">
    <location>
        <begin position="127"/>
        <end position="166"/>
    </location>
</feature>
<dbReference type="InterPro" id="IPR027417">
    <property type="entry name" value="P-loop_NTPase"/>
</dbReference>
<evidence type="ECO:0000256" key="5">
    <source>
        <dbReference type="PROSITE-ProRule" id="PRU00703"/>
    </source>
</evidence>
<dbReference type="OrthoDB" id="9803970at2"/>
<sequence length="567" mass="64626">MNKNFLKVNYNCTIKSVFGLMVEMDVEEAFMIDEKSNLIGIITTKDVEKLIRRKVDLNERIYKYAKKKVYSIKGNLSVKDARNFMMTKGIGRVPVIENNKITGVLTNNNIRDNFYLELEKMFELNNKIIDNLHEAVCICDDAGTVKVWNKSAEKLYGVTKDEIVGRYLGDIFPNALIFHAIKEKKPLENRIHSPKEGKTVILSAIPIYNNGKLIAVASSDRDITEVTALSEELKKTKEKMKLLQKEYEREIASNYSFSTIIGSNQKIIECIQLAQKVSQTSASVLITGESGTGKEVFAKAIHKASGRSGHFVAINCSAIPAHLLESELFGYDKGAFTGAVNTGKIGKFEFANNGTLFLDEIGDMPLEMQVKILRVLQDGIVYRLGSSKGIVTNTRIIAATNKDLKKLILEDKFREDLYYRLAVVQLELPSLRERKEDIVPLANYFIKQIVEKEEIELKEIEDEVYSILKGYEWKGNIRELKNVIERMIILCDKGYITKEFIPKYIVEASVMAEEENEYDLEKAVRNMEERIIRDVMHMSGGNKLKAAKILNIKRSTLYYKLKLYNIK</sequence>
<comment type="caution">
    <text evidence="10">The sequence shown here is derived from an EMBL/GenBank/DDBJ whole genome shotgun (WGS) entry which is preliminary data.</text>
</comment>
<dbReference type="Pfam" id="PF25601">
    <property type="entry name" value="AAA_lid_14"/>
    <property type="match status" value="1"/>
</dbReference>
<evidence type="ECO:0000259" key="7">
    <source>
        <dbReference type="PROSITE" id="PS50045"/>
    </source>
</evidence>
<dbReference type="SUPFAM" id="SSF52540">
    <property type="entry name" value="P-loop containing nucleoside triphosphate hydrolases"/>
    <property type="match status" value="1"/>
</dbReference>
<dbReference type="GO" id="GO:0005524">
    <property type="term" value="F:ATP binding"/>
    <property type="evidence" value="ECO:0007669"/>
    <property type="project" value="UniProtKB-KW"/>
</dbReference>
<dbReference type="Pfam" id="PF00158">
    <property type="entry name" value="Sigma54_activat"/>
    <property type="match status" value="1"/>
</dbReference>
<dbReference type="Gene3D" id="3.40.50.300">
    <property type="entry name" value="P-loop containing nucleotide triphosphate hydrolases"/>
    <property type="match status" value="1"/>
</dbReference>
<evidence type="ECO:0000313" key="10">
    <source>
        <dbReference type="EMBL" id="PAB59403.1"/>
    </source>
</evidence>
<dbReference type="NCBIfam" id="TIGR00229">
    <property type="entry name" value="sensory_box"/>
    <property type="match status" value="1"/>
</dbReference>
<dbReference type="PROSITE" id="PS51371">
    <property type="entry name" value="CBS"/>
    <property type="match status" value="2"/>
</dbReference>